<feature type="transmembrane region" description="Helical" evidence="5">
    <location>
        <begin position="7"/>
        <end position="37"/>
    </location>
</feature>
<keyword evidence="7" id="KW-1185">Reference proteome</keyword>
<comment type="catalytic activity">
    <reaction evidence="5">
        <text>[protein]-C-terminal S-[(2E,6E)-farnesyl]-L-cysteine + S-adenosyl-L-methionine = [protein]-C-terminal S-[(2E,6E)-farnesyl]-L-cysteine methyl ester + S-adenosyl-L-homocysteine</text>
        <dbReference type="Rhea" id="RHEA:21672"/>
        <dbReference type="Rhea" id="RHEA-COMP:12125"/>
        <dbReference type="Rhea" id="RHEA-COMP:12126"/>
        <dbReference type="ChEBI" id="CHEBI:57856"/>
        <dbReference type="ChEBI" id="CHEBI:59789"/>
        <dbReference type="ChEBI" id="CHEBI:90510"/>
        <dbReference type="ChEBI" id="CHEBI:90511"/>
        <dbReference type="EC" id="2.1.1.100"/>
    </reaction>
</comment>
<comment type="caution">
    <text evidence="6">The sequence shown here is derived from an EMBL/GenBank/DDBJ whole genome shotgun (WGS) entry which is preliminary data.</text>
</comment>
<dbReference type="PANTHER" id="PTHR12714">
    <property type="entry name" value="PROTEIN-S ISOPRENYLCYSTEINE O-METHYLTRANSFERASE"/>
    <property type="match status" value="1"/>
</dbReference>
<dbReference type="PANTHER" id="PTHR12714:SF9">
    <property type="entry name" value="PROTEIN-S-ISOPRENYLCYSTEINE O-METHYLTRANSFERASE"/>
    <property type="match status" value="1"/>
</dbReference>
<evidence type="ECO:0000313" key="6">
    <source>
        <dbReference type="EMBL" id="EPR80067.1"/>
    </source>
</evidence>
<comment type="similarity">
    <text evidence="5">Belongs to the class VI-like SAM-binding methyltransferase superfamily. Isoprenylcysteine carboxyl methyltransferase family.</text>
</comment>
<keyword evidence="2 5" id="KW-0812">Transmembrane</keyword>
<dbReference type="GO" id="GO:0005789">
    <property type="term" value="C:endoplasmic reticulum membrane"/>
    <property type="evidence" value="ECO:0007669"/>
    <property type="project" value="UniProtKB-SubCell"/>
</dbReference>
<dbReference type="InParanoid" id="S7WE76"/>
<gene>
    <name evidence="6" type="ORF">SLOPH_1234</name>
</gene>
<dbReference type="EMBL" id="ATCN01000023">
    <property type="protein sequence ID" value="EPR80067.1"/>
    <property type="molecule type" value="Genomic_DNA"/>
</dbReference>
<feature type="transmembrane region" description="Helical" evidence="5">
    <location>
        <begin position="49"/>
        <end position="67"/>
    </location>
</feature>
<keyword evidence="5" id="KW-0256">Endoplasmic reticulum</keyword>
<dbReference type="HOGENOM" id="CLU_1361200_0_0_1"/>
<evidence type="ECO:0000256" key="2">
    <source>
        <dbReference type="ARBA" id="ARBA00022692"/>
    </source>
</evidence>
<dbReference type="EC" id="2.1.1.100" evidence="5"/>
<feature type="transmembrane region" description="Helical" evidence="5">
    <location>
        <begin position="133"/>
        <end position="160"/>
    </location>
</feature>
<keyword evidence="6" id="KW-0808">Transferase</keyword>
<organism evidence="6 7">
    <name type="scientific">Spraguea lophii (strain 42_110)</name>
    <name type="common">Microsporidian parasite</name>
    <dbReference type="NCBI Taxonomy" id="1358809"/>
    <lineage>
        <taxon>Eukaryota</taxon>
        <taxon>Fungi</taxon>
        <taxon>Fungi incertae sedis</taxon>
        <taxon>Microsporidia</taxon>
        <taxon>Spragueidae</taxon>
        <taxon>Spraguea</taxon>
    </lineage>
</organism>
<sequence length="201" mass="23890">MDIGLKYFFLGLLFGSKYYLSNIINILVIFLFFYTFFKCKITLIEYNNIGIMVVMAIIEHIFTDIIIKSIFYKITIFRILLHSRIFKGLYFIYNLMIVSIIFISLLSAIYSMYNTYNSTELVVTGLYGYVRHPLYLSLFILISFILVKIHSFISLIFFIYNSKYIHSKIKEEEDELCNKFNGYKKYKGEVPYGLFNINDYI</sequence>
<keyword evidence="3 5" id="KW-1133">Transmembrane helix</keyword>
<dbReference type="Pfam" id="PF04140">
    <property type="entry name" value="ICMT"/>
    <property type="match status" value="1"/>
</dbReference>
<evidence type="ECO:0000256" key="5">
    <source>
        <dbReference type="RuleBase" id="RU362022"/>
    </source>
</evidence>
<dbReference type="GO" id="GO:0004671">
    <property type="term" value="F:protein C-terminal S-isoprenylcysteine carboxyl O-methyltransferase activity"/>
    <property type="evidence" value="ECO:0007669"/>
    <property type="project" value="UniProtKB-EC"/>
</dbReference>
<comment type="subcellular location">
    <subcellularLocation>
        <location evidence="5">Endoplasmic reticulum membrane</location>
        <topology evidence="5">Multi-pass membrane protein</topology>
    </subcellularLocation>
    <subcellularLocation>
        <location evidence="1">Membrane</location>
        <topology evidence="1">Multi-pass membrane protein</topology>
    </subcellularLocation>
</comment>
<feature type="transmembrane region" description="Helical" evidence="5">
    <location>
        <begin position="88"/>
        <end position="113"/>
    </location>
</feature>
<keyword evidence="4 5" id="KW-0472">Membrane</keyword>
<evidence type="ECO:0000313" key="7">
    <source>
        <dbReference type="Proteomes" id="UP000014978"/>
    </source>
</evidence>
<name>S7WE76_SPRLO</name>
<evidence type="ECO:0000256" key="4">
    <source>
        <dbReference type="ARBA" id="ARBA00023136"/>
    </source>
</evidence>
<protein>
    <recommendedName>
        <fullName evidence="5">Protein-S-isoprenylcysteine O-methyltransferase</fullName>
        <ecNumber evidence="5">2.1.1.100</ecNumber>
    </recommendedName>
</protein>
<dbReference type="InterPro" id="IPR007269">
    <property type="entry name" value="ICMT_MeTrfase"/>
</dbReference>
<dbReference type="AlphaFoldDB" id="S7WE76"/>
<evidence type="ECO:0000256" key="1">
    <source>
        <dbReference type="ARBA" id="ARBA00004141"/>
    </source>
</evidence>
<keyword evidence="5 6" id="KW-0489">Methyltransferase</keyword>
<reference evidence="7" key="1">
    <citation type="journal article" date="2013" name="PLoS Genet.">
        <title>The genome of Spraguea lophii and the basis of host-microsporidian interactions.</title>
        <authorList>
            <person name="Campbell S.E."/>
            <person name="Williams T.A."/>
            <person name="Yousuf A."/>
            <person name="Soanes D.M."/>
            <person name="Paszkiewicz K.H."/>
            <person name="Williams B.A.P."/>
        </authorList>
    </citation>
    <scope>NUCLEOTIDE SEQUENCE [LARGE SCALE GENOMIC DNA]</scope>
    <source>
        <strain evidence="7">42_110</strain>
    </source>
</reference>
<dbReference type="Gene3D" id="1.20.120.1630">
    <property type="match status" value="1"/>
</dbReference>
<keyword evidence="5" id="KW-0949">S-adenosyl-L-methionine</keyword>
<dbReference type="OrthoDB" id="422086at2759"/>
<dbReference type="Proteomes" id="UP000014978">
    <property type="component" value="Unassembled WGS sequence"/>
</dbReference>
<dbReference type="GO" id="GO:0032259">
    <property type="term" value="P:methylation"/>
    <property type="evidence" value="ECO:0007669"/>
    <property type="project" value="UniProtKB-KW"/>
</dbReference>
<evidence type="ECO:0000256" key="3">
    <source>
        <dbReference type="ARBA" id="ARBA00022989"/>
    </source>
</evidence>
<dbReference type="VEuPathDB" id="MicrosporidiaDB:SLOPH_1234"/>
<proteinExistence type="inferred from homology"/>
<accession>S7WE76</accession>